<evidence type="ECO:0000256" key="2">
    <source>
        <dbReference type="ARBA" id="ARBA00022771"/>
    </source>
</evidence>
<name>A0AAE0K4H0_9PEZI</name>
<comment type="caution">
    <text evidence="6">The sequence shown here is derived from an EMBL/GenBank/DDBJ whole genome shotgun (WGS) entry which is preliminary data.</text>
</comment>
<dbReference type="Pfam" id="PF26082">
    <property type="entry name" value="zf-C2H2_AcuF"/>
    <property type="match status" value="1"/>
</dbReference>
<dbReference type="InterPro" id="IPR019786">
    <property type="entry name" value="Zinc_finger_PHD-type_CS"/>
</dbReference>
<dbReference type="InterPro" id="IPR001965">
    <property type="entry name" value="Znf_PHD"/>
</dbReference>
<dbReference type="GO" id="GO:0008270">
    <property type="term" value="F:zinc ion binding"/>
    <property type="evidence" value="ECO:0007669"/>
    <property type="project" value="UniProtKB-KW"/>
</dbReference>
<dbReference type="Gene3D" id="3.30.40.10">
    <property type="entry name" value="Zinc/RING finger domain, C3HC4 (zinc finger)"/>
    <property type="match status" value="2"/>
</dbReference>
<reference evidence="6" key="1">
    <citation type="journal article" date="2023" name="Mol. Phylogenet. Evol.">
        <title>Genome-scale phylogeny and comparative genomics of the fungal order Sordariales.</title>
        <authorList>
            <person name="Hensen N."/>
            <person name="Bonometti L."/>
            <person name="Westerberg I."/>
            <person name="Brannstrom I.O."/>
            <person name="Guillou S."/>
            <person name="Cros-Aarteil S."/>
            <person name="Calhoun S."/>
            <person name="Haridas S."/>
            <person name="Kuo A."/>
            <person name="Mondo S."/>
            <person name="Pangilinan J."/>
            <person name="Riley R."/>
            <person name="LaButti K."/>
            <person name="Andreopoulos B."/>
            <person name="Lipzen A."/>
            <person name="Chen C."/>
            <person name="Yan M."/>
            <person name="Daum C."/>
            <person name="Ng V."/>
            <person name="Clum A."/>
            <person name="Steindorff A."/>
            <person name="Ohm R.A."/>
            <person name="Martin F."/>
            <person name="Silar P."/>
            <person name="Natvig D.O."/>
            <person name="Lalanne C."/>
            <person name="Gautier V."/>
            <person name="Ament-Velasquez S.L."/>
            <person name="Kruys A."/>
            <person name="Hutchinson M.I."/>
            <person name="Powell A.J."/>
            <person name="Barry K."/>
            <person name="Miller A.N."/>
            <person name="Grigoriev I.V."/>
            <person name="Debuchy R."/>
            <person name="Gladieux P."/>
            <person name="Hiltunen Thoren M."/>
            <person name="Johannesson H."/>
        </authorList>
    </citation>
    <scope>NUCLEOTIDE SEQUENCE</scope>
    <source>
        <strain evidence="6">CBS 958.72</strain>
    </source>
</reference>
<dbReference type="InterPro" id="IPR058925">
    <property type="entry name" value="zf-C2H2_AcuF"/>
</dbReference>
<dbReference type="SMART" id="SM00249">
    <property type="entry name" value="PHD"/>
    <property type="match status" value="2"/>
</dbReference>
<sequence length="615" mass="68578">MQALGREGRLDVAVAIQQWQTHAQATHHDRSVTARLCDGILGLFQEVIRQVALQQPTSKIPKRVRRSLERAHGIVALWSDGYGVKDGHLDDVLAKSRKIRQATLKILSSITDALVKRLIPLARLSSEKLDAFVLQVEATTDEASYVIHDADASDSDVSSDALSDLELEDSIAEVAEDLKTDAQCLMDLDPLFRNPVLDVSTQKEDKALQILEWAPEKAYVDKIQQRFPQADGSLVEMLGRANWSRYLRCQEQRNGTGEEEEEEDEAEVIYNRAPAAVRASVELHGTIVSSKYHDSGLGTSLPTASVYAETVMTYSGPGEGQKIRIPPLPDEARRGKPFACVACGKTVHISNNRKWKQHLYVDLRPDLCLEDGCLGFSFAHRADWISHLALDHQYEPDWVAITCPLCLERTEPGRLAVTSHLARHLEEISLSALPPSPDDDEVSVSSRASSESTHEGIVADAYGRRHKCVCGGASPFLEEYSTSVACGTCNTWQHVGCYYKYSDWTAVEKPGFSHHCEECEPRQLEVEFTRRAASLSSQGNKVRCVCGLQEPPHSPREIVMEDYSEQNMVCSRCFVWQHGYCIALTDEVETRMRGKPYFCDACAPFLHTTYDIESG</sequence>
<gene>
    <name evidence="6" type="ORF">B0T24DRAFT_358697</name>
</gene>
<evidence type="ECO:0000256" key="3">
    <source>
        <dbReference type="ARBA" id="ARBA00022833"/>
    </source>
</evidence>
<evidence type="ECO:0000259" key="5">
    <source>
        <dbReference type="SMART" id="SM00249"/>
    </source>
</evidence>
<evidence type="ECO:0000313" key="7">
    <source>
        <dbReference type="Proteomes" id="UP001287356"/>
    </source>
</evidence>
<dbReference type="PANTHER" id="PTHR35391">
    <property type="entry name" value="C2H2-TYPE DOMAIN-CONTAINING PROTEIN-RELATED"/>
    <property type="match status" value="1"/>
</dbReference>
<dbReference type="EMBL" id="JAULSN010000006">
    <property type="protein sequence ID" value="KAK3369286.1"/>
    <property type="molecule type" value="Genomic_DNA"/>
</dbReference>
<dbReference type="AlphaFoldDB" id="A0AAE0K4H0"/>
<dbReference type="PANTHER" id="PTHR35391:SF5">
    <property type="entry name" value="DUF6590 DOMAIN-CONTAINING PROTEIN"/>
    <property type="match status" value="1"/>
</dbReference>
<keyword evidence="3" id="KW-0862">Zinc</keyword>
<feature type="domain" description="Zinc finger PHD-type" evidence="5">
    <location>
        <begin position="467"/>
        <end position="520"/>
    </location>
</feature>
<protein>
    <recommendedName>
        <fullName evidence="5">Zinc finger PHD-type domain-containing protein</fullName>
    </recommendedName>
</protein>
<feature type="region of interest" description="Disordered" evidence="4">
    <location>
        <begin position="431"/>
        <end position="452"/>
    </location>
</feature>
<reference evidence="6" key="2">
    <citation type="submission" date="2023-06" db="EMBL/GenBank/DDBJ databases">
        <authorList>
            <consortium name="Lawrence Berkeley National Laboratory"/>
            <person name="Haridas S."/>
            <person name="Hensen N."/>
            <person name="Bonometti L."/>
            <person name="Westerberg I."/>
            <person name="Brannstrom I.O."/>
            <person name="Guillou S."/>
            <person name="Cros-Aarteil S."/>
            <person name="Calhoun S."/>
            <person name="Kuo A."/>
            <person name="Mondo S."/>
            <person name="Pangilinan J."/>
            <person name="Riley R."/>
            <person name="Labutti K."/>
            <person name="Andreopoulos B."/>
            <person name="Lipzen A."/>
            <person name="Chen C."/>
            <person name="Yanf M."/>
            <person name="Daum C."/>
            <person name="Ng V."/>
            <person name="Clum A."/>
            <person name="Steindorff A."/>
            <person name="Ohm R."/>
            <person name="Martin F."/>
            <person name="Silar P."/>
            <person name="Natvig D."/>
            <person name="Lalanne C."/>
            <person name="Gautier V."/>
            <person name="Ament-Velasquez S.L."/>
            <person name="Kruys A."/>
            <person name="Hutchinson M.I."/>
            <person name="Powell A.J."/>
            <person name="Barry K."/>
            <person name="Miller A.N."/>
            <person name="Grigoriev I.V."/>
            <person name="Debuchy R."/>
            <person name="Gladieux P."/>
            <person name="Thoren M.H."/>
            <person name="Johannesson H."/>
        </authorList>
    </citation>
    <scope>NUCLEOTIDE SEQUENCE</scope>
    <source>
        <strain evidence="6">CBS 958.72</strain>
    </source>
</reference>
<evidence type="ECO:0000313" key="6">
    <source>
        <dbReference type="EMBL" id="KAK3369286.1"/>
    </source>
</evidence>
<organism evidence="6 7">
    <name type="scientific">Lasiosphaeria ovina</name>
    <dbReference type="NCBI Taxonomy" id="92902"/>
    <lineage>
        <taxon>Eukaryota</taxon>
        <taxon>Fungi</taxon>
        <taxon>Dikarya</taxon>
        <taxon>Ascomycota</taxon>
        <taxon>Pezizomycotina</taxon>
        <taxon>Sordariomycetes</taxon>
        <taxon>Sordariomycetidae</taxon>
        <taxon>Sordariales</taxon>
        <taxon>Lasiosphaeriaceae</taxon>
        <taxon>Lasiosphaeria</taxon>
    </lineage>
</organism>
<evidence type="ECO:0000256" key="4">
    <source>
        <dbReference type="SAM" id="MobiDB-lite"/>
    </source>
</evidence>
<feature type="domain" description="Zinc finger PHD-type" evidence="5">
    <location>
        <begin position="543"/>
        <end position="603"/>
    </location>
</feature>
<accession>A0AAE0K4H0</accession>
<evidence type="ECO:0000256" key="1">
    <source>
        <dbReference type="ARBA" id="ARBA00022723"/>
    </source>
</evidence>
<keyword evidence="7" id="KW-1185">Reference proteome</keyword>
<keyword evidence="2" id="KW-0863">Zinc-finger</keyword>
<dbReference type="InterPro" id="IPR011011">
    <property type="entry name" value="Znf_FYVE_PHD"/>
</dbReference>
<dbReference type="SUPFAM" id="SSF57903">
    <property type="entry name" value="FYVE/PHD zinc finger"/>
    <property type="match status" value="2"/>
</dbReference>
<proteinExistence type="predicted"/>
<dbReference type="Proteomes" id="UP001287356">
    <property type="component" value="Unassembled WGS sequence"/>
</dbReference>
<dbReference type="PROSITE" id="PS01359">
    <property type="entry name" value="ZF_PHD_1"/>
    <property type="match status" value="1"/>
</dbReference>
<dbReference type="InterPro" id="IPR013083">
    <property type="entry name" value="Znf_RING/FYVE/PHD"/>
</dbReference>
<keyword evidence="1" id="KW-0479">Metal-binding</keyword>